<dbReference type="SUPFAM" id="SSF49562">
    <property type="entry name" value="C2 domain (Calcium/lipid-binding domain, CaLB)"/>
    <property type="match status" value="1"/>
</dbReference>
<dbReference type="Gene3D" id="3.20.20.190">
    <property type="entry name" value="Phosphatidylinositol (PI) phosphodiesterase"/>
    <property type="match status" value="1"/>
</dbReference>
<dbReference type="InterPro" id="IPR001192">
    <property type="entry name" value="PI-PLC_fam"/>
</dbReference>
<dbReference type="GO" id="GO:0016042">
    <property type="term" value="P:lipid catabolic process"/>
    <property type="evidence" value="ECO:0007669"/>
    <property type="project" value="UniProtKB-KW"/>
</dbReference>
<dbReference type="InterPro" id="IPR037755">
    <property type="entry name" value="Plc1_PH"/>
</dbReference>
<dbReference type="PANTHER" id="PTHR10336:SF36">
    <property type="entry name" value="1-PHOSPHATIDYLINOSITOL 4,5-BISPHOSPHATE PHOSPHODIESTERASE BETA-4"/>
    <property type="match status" value="1"/>
</dbReference>
<evidence type="ECO:0000256" key="7">
    <source>
        <dbReference type="SAM" id="MobiDB-lite"/>
    </source>
</evidence>
<dbReference type="PANTHER" id="PTHR10336">
    <property type="entry name" value="PHOSPHOINOSITIDE-SPECIFIC PHOSPHOLIPASE C FAMILY PROTEIN"/>
    <property type="match status" value="1"/>
</dbReference>
<dbReference type="SUPFAM" id="SSF50729">
    <property type="entry name" value="PH domain-like"/>
    <property type="match status" value="1"/>
</dbReference>
<dbReference type="Gene3D" id="2.60.40.150">
    <property type="entry name" value="C2 domain"/>
    <property type="match status" value="1"/>
</dbReference>
<dbReference type="Proteomes" id="UP000799779">
    <property type="component" value="Unassembled WGS sequence"/>
</dbReference>
<evidence type="ECO:0000256" key="1">
    <source>
        <dbReference type="ARBA" id="ARBA00012368"/>
    </source>
</evidence>
<organism evidence="10 11">
    <name type="scientific">Amniculicola lignicola CBS 123094</name>
    <dbReference type="NCBI Taxonomy" id="1392246"/>
    <lineage>
        <taxon>Eukaryota</taxon>
        <taxon>Fungi</taxon>
        <taxon>Dikarya</taxon>
        <taxon>Ascomycota</taxon>
        <taxon>Pezizomycotina</taxon>
        <taxon>Dothideomycetes</taxon>
        <taxon>Pleosporomycetidae</taxon>
        <taxon>Pleosporales</taxon>
        <taxon>Amniculicolaceae</taxon>
        <taxon>Amniculicola</taxon>
    </lineage>
</organism>
<accession>A0A6A5WYA4</accession>
<dbReference type="GO" id="GO:0004435">
    <property type="term" value="F:phosphatidylinositol-4,5-bisphosphate phospholipase C activity"/>
    <property type="evidence" value="ECO:0007669"/>
    <property type="project" value="UniProtKB-EC"/>
</dbReference>
<proteinExistence type="predicted"/>
<dbReference type="InterPro" id="IPR035892">
    <property type="entry name" value="C2_domain_sf"/>
</dbReference>
<feature type="region of interest" description="Disordered" evidence="7">
    <location>
        <begin position="120"/>
        <end position="155"/>
    </location>
</feature>
<dbReference type="CDD" id="cd13360">
    <property type="entry name" value="PH_PLC_fungal"/>
    <property type="match status" value="1"/>
</dbReference>
<dbReference type="Pfam" id="PF00388">
    <property type="entry name" value="PI-PLC-X"/>
    <property type="match status" value="1"/>
</dbReference>
<dbReference type="OrthoDB" id="269822at2759"/>
<protein>
    <recommendedName>
        <fullName evidence="1 6">Phosphoinositide phospholipase C</fullName>
        <ecNumber evidence="1 6">3.1.4.11</ecNumber>
    </recommendedName>
</protein>
<dbReference type="InterPro" id="IPR011992">
    <property type="entry name" value="EF-hand-dom_pair"/>
</dbReference>
<sequence>MAVSLHTPLDLNGEPRRPRMPSPQPTFVRTSSAINIPSSRNSPASMSSPFLTNGSLQSTPEGMLPMSHSSLPAPPSLYLPESLFLPAASTPPTSSPSAMAEALSKGPGLIRRVSRGAQGIPNKFRRNGSNLHRDKSSGPVIMRRRSDSRTGADNAMDVSDLDLDFDEEEAVEDLGDMGREPVNALGISSIKPSISSIPDSTVVAPVRNSRLEQGTPLRKITKKECKEIFLRLDLNSAKVYWNTSKESKSFYIDDVHEIRSGPEAKYYQECSYSERWEPYWFTIVYTDSSRSKGKMKTLNLVAPDIGTFNLWTRTLESVSRKRINMMAGLLGFAEKSAKLVWRSEMQKRFDGVDRVEDDESMDLPGIIELCRSLHINCSQNTLRAYFAKADSNQTGSLKQAQFLDFVRRLKERKDIKAIYKRLAPQHHVEIDKDIFLCFLKNEQGVNVDADIDHWSAIFDRYARTAKPKATPTEGGEIPLPLTMSFPAFQSYMTSATNSVFMSGAPELQLNRPLNEYFISSSHNTYLLGSQVLGESSTEAYIVALQKGCRCVEIDCWDGSDGPIVTHGHTLTKSITFRDTIKVIDQYAFCESPYPLILSLEVHCGPEQQGQMTRIMKEEFGEKLVVQPIDWESPSLPSPEELKYRILIKVKGPAEELDANALATELSTRKRGGSFNSPFSRPVQLNNTVIPESPLVSSPQSMSPPGRTNTFWASPRTSTTSTNATIPTSAFTSSAEDSDNPHSSDRRKKPKSKTNITKVLGDLGVYTCGVKFSTFHAAEAYTYNHVLSFNERYFDKLVKPGMRSKQLLEEHNMRCLMRVYPSGHRISSTNFEPLKAWRRGVQMVAMNWQTYDLGQQLNEAMFSGGNDRTGYVLKPTELRLEEPTPVVGHKRAPKKRVKFSVDIISAQQLPRPRGVSPEANINPYVEFEMHSAEDMGPNATSEGGQDASARNGHSGIGNPLRKRTHIVEGNGYNPEFKDKITMTLTTRYPSLVFVRWTVWNSLDAKSTDIAPLALFTAKLSSLQQGYHHLPLFDSNGEQYLFSTLFCKIEKEDISDVLEPSTSYPSPTNGSMDSATTLVGQEPMLSPQSGRSFIRKLLSRSGSERRKRKDNLSEPKESEFDLISRSSTFER</sequence>
<dbReference type="PROSITE" id="PS50008">
    <property type="entry name" value="PIPLC_Y_DOMAIN"/>
    <property type="match status" value="1"/>
</dbReference>
<dbReference type="PROSITE" id="PS50004">
    <property type="entry name" value="C2"/>
    <property type="match status" value="1"/>
</dbReference>
<feature type="region of interest" description="Disordered" evidence="7">
    <location>
        <begin position="933"/>
        <end position="963"/>
    </location>
</feature>
<evidence type="ECO:0000256" key="3">
    <source>
        <dbReference type="ARBA" id="ARBA00022963"/>
    </source>
</evidence>
<comment type="catalytic activity">
    <reaction evidence="6">
        <text>a 1,2-diacyl-sn-glycero-3-phospho-(1D-myo-inositol-4,5-bisphosphate) + H2O = 1D-myo-inositol 1,4,5-trisphosphate + a 1,2-diacyl-sn-glycerol + H(+)</text>
        <dbReference type="Rhea" id="RHEA:33179"/>
        <dbReference type="ChEBI" id="CHEBI:15377"/>
        <dbReference type="ChEBI" id="CHEBI:15378"/>
        <dbReference type="ChEBI" id="CHEBI:17815"/>
        <dbReference type="ChEBI" id="CHEBI:58456"/>
        <dbReference type="ChEBI" id="CHEBI:203600"/>
        <dbReference type="EC" id="3.1.4.11"/>
    </reaction>
</comment>
<dbReference type="Gene3D" id="1.10.238.10">
    <property type="entry name" value="EF-hand"/>
    <property type="match status" value="1"/>
</dbReference>
<dbReference type="CDD" id="cd08598">
    <property type="entry name" value="PI-PLC1c_yeast"/>
    <property type="match status" value="1"/>
</dbReference>
<feature type="compositionally biased region" description="Polar residues" evidence="7">
    <location>
        <begin position="50"/>
        <end position="60"/>
    </location>
</feature>
<dbReference type="EC" id="3.1.4.11" evidence="1 6"/>
<feature type="compositionally biased region" description="Low complexity" evidence="7">
    <location>
        <begin position="712"/>
        <end position="729"/>
    </location>
</feature>
<evidence type="ECO:0000259" key="9">
    <source>
        <dbReference type="PROSITE" id="PS50008"/>
    </source>
</evidence>
<dbReference type="PRINTS" id="PR00390">
    <property type="entry name" value="PHPHLIPASEC"/>
</dbReference>
<dbReference type="SMART" id="SM00149">
    <property type="entry name" value="PLCYc"/>
    <property type="match status" value="1"/>
</dbReference>
<dbReference type="InterPro" id="IPR000909">
    <property type="entry name" value="PLipase_C_PInositol-sp_X_dom"/>
</dbReference>
<dbReference type="InterPro" id="IPR001711">
    <property type="entry name" value="PLipase_C_Pinositol-sp_Y"/>
</dbReference>
<dbReference type="CDD" id="cd16207">
    <property type="entry name" value="EFh_ScPlc1p_like"/>
    <property type="match status" value="1"/>
</dbReference>
<dbReference type="Pfam" id="PF00387">
    <property type="entry name" value="PI-PLC-Y"/>
    <property type="match status" value="1"/>
</dbReference>
<gene>
    <name evidence="10" type="ORF">P154DRAFT_318822</name>
</gene>
<evidence type="ECO:0000256" key="6">
    <source>
        <dbReference type="RuleBase" id="RU361133"/>
    </source>
</evidence>
<feature type="domain" description="PI-PLC Y-box" evidence="9">
    <location>
        <begin position="759"/>
        <end position="878"/>
    </location>
</feature>
<evidence type="ECO:0000313" key="11">
    <source>
        <dbReference type="Proteomes" id="UP000799779"/>
    </source>
</evidence>
<evidence type="ECO:0000256" key="4">
    <source>
        <dbReference type="ARBA" id="ARBA00023098"/>
    </source>
</evidence>
<keyword evidence="3 6" id="KW-0442">Lipid degradation</keyword>
<keyword evidence="4 6" id="KW-0443">Lipid metabolism</keyword>
<reference evidence="10" key="1">
    <citation type="journal article" date="2020" name="Stud. Mycol.">
        <title>101 Dothideomycetes genomes: a test case for predicting lifestyles and emergence of pathogens.</title>
        <authorList>
            <person name="Haridas S."/>
            <person name="Albert R."/>
            <person name="Binder M."/>
            <person name="Bloem J."/>
            <person name="Labutti K."/>
            <person name="Salamov A."/>
            <person name="Andreopoulos B."/>
            <person name="Baker S."/>
            <person name="Barry K."/>
            <person name="Bills G."/>
            <person name="Bluhm B."/>
            <person name="Cannon C."/>
            <person name="Castanera R."/>
            <person name="Culley D."/>
            <person name="Daum C."/>
            <person name="Ezra D."/>
            <person name="Gonzalez J."/>
            <person name="Henrissat B."/>
            <person name="Kuo A."/>
            <person name="Liang C."/>
            <person name="Lipzen A."/>
            <person name="Lutzoni F."/>
            <person name="Magnuson J."/>
            <person name="Mondo S."/>
            <person name="Nolan M."/>
            <person name="Ohm R."/>
            <person name="Pangilinan J."/>
            <person name="Park H.-J."/>
            <person name="Ramirez L."/>
            <person name="Alfaro M."/>
            <person name="Sun H."/>
            <person name="Tritt A."/>
            <person name="Yoshinaga Y."/>
            <person name="Zwiers L.-H."/>
            <person name="Turgeon B."/>
            <person name="Goodwin S."/>
            <person name="Spatafora J."/>
            <person name="Crous P."/>
            <person name="Grigoriev I."/>
        </authorList>
    </citation>
    <scope>NUCLEOTIDE SEQUENCE</scope>
    <source>
        <strain evidence="10">CBS 123094</strain>
    </source>
</reference>
<dbReference type="EMBL" id="ML977562">
    <property type="protein sequence ID" value="KAF2005749.1"/>
    <property type="molecule type" value="Genomic_DNA"/>
</dbReference>
<feature type="compositionally biased region" description="Polar residues" evidence="7">
    <location>
        <begin position="690"/>
        <end position="711"/>
    </location>
</feature>
<feature type="compositionally biased region" description="Low complexity" evidence="7">
    <location>
        <begin position="37"/>
        <end position="49"/>
    </location>
</feature>
<dbReference type="InterPro" id="IPR017946">
    <property type="entry name" value="PLC-like_Pdiesterase_TIM-brl"/>
</dbReference>
<keyword evidence="11" id="KW-1185">Reference proteome</keyword>
<dbReference type="SUPFAM" id="SSF51695">
    <property type="entry name" value="PLC-like phosphodiesterases"/>
    <property type="match status" value="1"/>
</dbReference>
<keyword evidence="5" id="KW-0807">Transducer</keyword>
<dbReference type="Gene3D" id="2.30.29.30">
    <property type="entry name" value="Pleckstrin-homology domain (PH domain)/Phosphotyrosine-binding domain (PTB)"/>
    <property type="match status" value="1"/>
</dbReference>
<keyword evidence="2 6" id="KW-0378">Hydrolase</keyword>
<dbReference type="GO" id="GO:0048015">
    <property type="term" value="P:phosphatidylinositol-mediated signaling"/>
    <property type="evidence" value="ECO:0007669"/>
    <property type="project" value="TreeGrafter"/>
</dbReference>
<dbReference type="PROSITE" id="PS50007">
    <property type="entry name" value="PIPLC_X_DOMAIN"/>
    <property type="match status" value="1"/>
</dbReference>
<evidence type="ECO:0000259" key="8">
    <source>
        <dbReference type="PROSITE" id="PS50004"/>
    </source>
</evidence>
<evidence type="ECO:0000256" key="5">
    <source>
        <dbReference type="ARBA" id="ARBA00023224"/>
    </source>
</evidence>
<dbReference type="AlphaFoldDB" id="A0A6A5WYA4"/>
<dbReference type="CDD" id="cd00275">
    <property type="entry name" value="C2_PLC_like"/>
    <property type="match status" value="1"/>
</dbReference>
<evidence type="ECO:0000256" key="2">
    <source>
        <dbReference type="ARBA" id="ARBA00022801"/>
    </source>
</evidence>
<dbReference type="SUPFAM" id="SSF47473">
    <property type="entry name" value="EF-hand"/>
    <property type="match status" value="1"/>
</dbReference>
<dbReference type="SMART" id="SM00239">
    <property type="entry name" value="C2"/>
    <property type="match status" value="1"/>
</dbReference>
<feature type="compositionally biased region" description="Polar residues" evidence="7">
    <location>
        <begin position="1058"/>
        <end position="1077"/>
    </location>
</feature>
<dbReference type="SMART" id="SM00148">
    <property type="entry name" value="PLCXc"/>
    <property type="match status" value="1"/>
</dbReference>
<evidence type="ECO:0000313" key="10">
    <source>
        <dbReference type="EMBL" id="KAF2005749.1"/>
    </source>
</evidence>
<dbReference type="InterPro" id="IPR011993">
    <property type="entry name" value="PH-like_dom_sf"/>
</dbReference>
<dbReference type="GO" id="GO:0051209">
    <property type="term" value="P:release of sequestered calcium ion into cytosol"/>
    <property type="evidence" value="ECO:0007669"/>
    <property type="project" value="TreeGrafter"/>
</dbReference>
<feature type="region of interest" description="Disordered" evidence="7">
    <location>
        <begin position="1"/>
        <end position="63"/>
    </location>
</feature>
<feature type="domain" description="C2" evidence="8">
    <location>
        <begin position="878"/>
        <end position="1032"/>
    </location>
</feature>
<feature type="region of interest" description="Disordered" evidence="7">
    <location>
        <begin position="690"/>
        <end position="752"/>
    </location>
</feature>
<feature type="compositionally biased region" description="Basic and acidic residues" evidence="7">
    <location>
        <begin position="1108"/>
        <end position="1117"/>
    </location>
</feature>
<name>A0A6A5WYA4_9PLEO</name>
<feature type="compositionally biased region" description="Polar residues" evidence="7">
    <location>
        <begin position="25"/>
        <end position="36"/>
    </location>
</feature>
<feature type="region of interest" description="Disordered" evidence="7">
    <location>
        <begin position="1056"/>
        <end position="1129"/>
    </location>
</feature>
<dbReference type="InterPro" id="IPR000008">
    <property type="entry name" value="C2_dom"/>
</dbReference>